<keyword evidence="3" id="KW-1185">Reference proteome</keyword>
<feature type="transmembrane region" description="Helical" evidence="1">
    <location>
        <begin position="226"/>
        <end position="243"/>
    </location>
</feature>
<feature type="transmembrane region" description="Helical" evidence="1">
    <location>
        <begin position="200"/>
        <end position="220"/>
    </location>
</feature>
<feature type="transmembrane region" description="Helical" evidence="1">
    <location>
        <begin position="42"/>
        <end position="62"/>
    </location>
</feature>
<proteinExistence type="predicted"/>
<feature type="transmembrane region" description="Helical" evidence="1">
    <location>
        <begin position="341"/>
        <end position="360"/>
    </location>
</feature>
<organism evidence="2 3">
    <name type="scientific">Compostibacillus humi</name>
    <dbReference type="NCBI Taxonomy" id="1245525"/>
    <lineage>
        <taxon>Bacteria</taxon>
        <taxon>Bacillati</taxon>
        <taxon>Bacillota</taxon>
        <taxon>Bacilli</taxon>
        <taxon>Bacillales</taxon>
        <taxon>Bacillaceae</taxon>
        <taxon>Compostibacillus</taxon>
    </lineage>
</organism>
<name>A0A8J2ZPB3_9BACI</name>
<evidence type="ECO:0000313" key="2">
    <source>
        <dbReference type="EMBL" id="GGH69798.1"/>
    </source>
</evidence>
<dbReference type="EMBL" id="BMEV01000005">
    <property type="protein sequence ID" value="GGH69798.1"/>
    <property type="molecule type" value="Genomic_DNA"/>
</dbReference>
<reference evidence="2" key="2">
    <citation type="submission" date="2020-09" db="EMBL/GenBank/DDBJ databases">
        <authorList>
            <person name="Sun Q."/>
            <person name="Zhou Y."/>
        </authorList>
    </citation>
    <scope>NUCLEOTIDE SEQUENCE</scope>
    <source>
        <strain evidence="2">CGMCC 1.12360</strain>
    </source>
</reference>
<feature type="transmembrane region" description="Helical" evidence="1">
    <location>
        <begin position="154"/>
        <end position="176"/>
    </location>
</feature>
<feature type="transmembrane region" description="Helical" evidence="1">
    <location>
        <begin position="12"/>
        <end position="30"/>
    </location>
</feature>
<protein>
    <submittedName>
        <fullName evidence="2">Uncharacterized protein</fullName>
    </submittedName>
</protein>
<accession>A0A8J2ZPB3</accession>
<gene>
    <name evidence="2" type="ORF">GCM10010978_04090</name>
</gene>
<evidence type="ECO:0000256" key="1">
    <source>
        <dbReference type="SAM" id="Phobius"/>
    </source>
</evidence>
<evidence type="ECO:0000313" key="3">
    <source>
        <dbReference type="Proteomes" id="UP000602050"/>
    </source>
</evidence>
<dbReference type="AlphaFoldDB" id="A0A8J2ZPB3"/>
<keyword evidence="1" id="KW-0472">Membrane</keyword>
<feature type="transmembrane region" description="Helical" evidence="1">
    <location>
        <begin position="302"/>
        <end position="334"/>
    </location>
</feature>
<reference evidence="2" key="1">
    <citation type="journal article" date="2014" name="Int. J. Syst. Evol. Microbiol.">
        <title>Complete genome sequence of Corynebacterium casei LMG S-19264T (=DSM 44701T), isolated from a smear-ripened cheese.</title>
        <authorList>
            <consortium name="US DOE Joint Genome Institute (JGI-PGF)"/>
            <person name="Walter F."/>
            <person name="Albersmeier A."/>
            <person name="Kalinowski J."/>
            <person name="Ruckert C."/>
        </authorList>
    </citation>
    <scope>NUCLEOTIDE SEQUENCE</scope>
    <source>
        <strain evidence="2">CGMCC 1.12360</strain>
    </source>
</reference>
<dbReference type="Proteomes" id="UP000602050">
    <property type="component" value="Unassembled WGS sequence"/>
</dbReference>
<keyword evidence="1" id="KW-0812">Transmembrane</keyword>
<comment type="caution">
    <text evidence="2">The sequence shown here is derived from an EMBL/GenBank/DDBJ whole genome shotgun (WGS) entry which is preliminary data.</text>
</comment>
<sequence>MFLAFYTDLKKRGKIVTGLLFSTGLLLHFYQGDRGVELLAGINQNMAILSIIILAPLISIPLKQEGLLGVVTDRLKEQKNNARSTFYSVGTFTMILAPILNMGALRIVDGIVSKLRLPPKVLSSSYYNAVAPAFIWSPFYASVGTVLFMTDMPYTSFMLIGIGFAAVQILAGSIILRPKKNGQAENEEEKQVSDEDRKKLIKLISFIILLLIALILEEAFTDQRMLFLVSVNCIAVPLLWALLRNKWKELKKELIHFKERSTKSSTEIGLFLSAGLFGNALVQTPFTEVVENVIIWSSRSSILLLFIILIMFMLLMAMMGIHQIVVVPVIITILLSPNVDLSLSVIAFMCVFAWTLSASISPMNPLNVIISQCVGKDGFTVALKWNGKYFLSITGIAFVYVYLLSFIA</sequence>
<keyword evidence="1" id="KW-1133">Transmembrane helix</keyword>
<feature type="transmembrane region" description="Helical" evidence="1">
    <location>
        <begin position="126"/>
        <end position="148"/>
    </location>
</feature>
<feature type="transmembrane region" description="Helical" evidence="1">
    <location>
        <begin position="389"/>
        <end position="407"/>
    </location>
</feature>
<feature type="transmembrane region" description="Helical" evidence="1">
    <location>
        <begin position="264"/>
        <end position="282"/>
    </location>
</feature>
<feature type="transmembrane region" description="Helical" evidence="1">
    <location>
        <begin position="85"/>
        <end position="105"/>
    </location>
</feature>